<reference evidence="2 3" key="1">
    <citation type="submission" date="2018-03" db="EMBL/GenBank/DDBJ databases">
        <title>Genomic Encyclopedia of Archaeal and Bacterial Type Strains, Phase II (KMG-II): from individual species to whole genera.</title>
        <authorList>
            <person name="Goeker M."/>
        </authorList>
    </citation>
    <scope>NUCLEOTIDE SEQUENCE [LARGE SCALE GENOMIC DNA]</scope>
    <source>
        <strain evidence="2 3">DSM 28229</strain>
    </source>
</reference>
<dbReference type="Gene3D" id="1.25.40.10">
    <property type="entry name" value="Tetratricopeptide repeat domain"/>
    <property type="match status" value="1"/>
</dbReference>
<gene>
    <name evidence="2" type="ORF">BC781_1011225</name>
</gene>
<organism evidence="2 3">
    <name type="scientific">Sediminitomix flava</name>
    <dbReference type="NCBI Taxonomy" id="379075"/>
    <lineage>
        <taxon>Bacteria</taxon>
        <taxon>Pseudomonadati</taxon>
        <taxon>Bacteroidota</taxon>
        <taxon>Cytophagia</taxon>
        <taxon>Cytophagales</taxon>
        <taxon>Flammeovirgaceae</taxon>
        <taxon>Sediminitomix</taxon>
    </lineage>
</organism>
<sequence>MAENPEEKLIKADSLFEESKYTQALDIYEGLLYEDQSYTPRMLMKVAYIYEGLGDYTKSLYFLNMYYHHTADQAVLVKMEDMAGKYELEGYKFTDYDFFRSIFNKYYEIIFGVSILLLLSFFFGIAKRKRNGRTILPHSIAYLTLLGTCVWLFNYGFKTPKAIVNANNSLLMKSASAGSDIYKSASKGTRMDIVGKQDIWYKVKVDQENDAFIRQSNLMVIE</sequence>
<dbReference type="Gene3D" id="2.30.30.40">
    <property type="entry name" value="SH3 Domains"/>
    <property type="match status" value="1"/>
</dbReference>
<dbReference type="AlphaFoldDB" id="A0A315ZGY6"/>
<keyword evidence="1" id="KW-0472">Membrane</keyword>
<evidence type="ECO:0000313" key="2">
    <source>
        <dbReference type="EMBL" id="PWJ44846.1"/>
    </source>
</evidence>
<keyword evidence="3" id="KW-1185">Reference proteome</keyword>
<feature type="transmembrane region" description="Helical" evidence="1">
    <location>
        <begin position="138"/>
        <end position="157"/>
    </location>
</feature>
<evidence type="ECO:0000313" key="3">
    <source>
        <dbReference type="Proteomes" id="UP000245535"/>
    </source>
</evidence>
<dbReference type="Proteomes" id="UP000245535">
    <property type="component" value="Unassembled WGS sequence"/>
</dbReference>
<dbReference type="EMBL" id="QGDO01000001">
    <property type="protein sequence ID" value="PWJ44846.1"/>
    <property type="molecule type" value="Genomic_DNA"/>
</dbReference>
<dbReference type="InterPro" id="IPR011990">
    <property type="entry name" value="TPR-like_helical_dom_sf"/>
</dbReference>
<name>A0A315ZGY6_SEDFL</name>
<evidence type="ECO:0000256" key="1">
    <source>
        <dbReference type="SAM" id="Phobius"/>
    </source>
</evidence>
<dbReference type="RefSeq" id="WP_146201633.1">
    <property type="nucleotide sequence ID" value="NZ_QGDO01000001.1"/>
</dbReference>
<dbReference type="SUPFAM" id="SSF48452">
    <property type="entry name" value="TPR-like"/>
    <property type="match status" value="1"/>
</dbReference>
<comment type="caution">
    <text evidence="2">The sequence shown here is derived from an EMBL/GenBank/DDBJ whole genome shotgun (WGS) entry which is preliminary data.</text>
</comment>
<accession>A0A315ZGY6</accession>
<keyword evidence="1" id="KW-1133">Transmembrane helix</keyword>
<feature type="transmembrane region" description="Helical" evidence="1">
    <location>
        <begin position="106"/>
        <end position="126"/>
    </location>
</feature>
<dbReference type="OrthoDB" id="977366at2"/>
<protein>
    <recommendedName>
        <fullName evidence="4">SH3 domain-containing protein</fullName>
    </recommendedName>
</protein>
<keyword evidence="1" id="KW-0812">Transmembrane</keyword>
<evidence type="ECO:0008006" key="4">
    <source>
        <dbReference type="Google" id="ProtNLM"/>
    </source>
</evidence>
<proteinExistence type="predicted"/>